<organism evidence="9 10">
    <name type="scientific">Candidatus Acidiferrum panamense</name>
    <dbReference type="NCBI Taxonomy" id="2741543"/>
    <lineage>
        <taxon>Bacteria</taxon>
        <taxon>Pseudomonadati</taxon>
        <taxon>Acidobacteriota</taxon>
        <taxon>Terriglobia</taxon>
        <taxon>Candidatus Acidiferrales</taxon>
        <taxon>Candidatus Acidiferrum</taxon>
    </lineage>
</organism>
<dbReference type="PANTHER" id="PTHR30572">
    <property type="entry name" value="MEMBRANE COMPONENT OF TRANSPORTER-RELATED"/>
    <property type="match status" value="1"/>
</dbReference>
<feature type="non-terminal residue" evidence="9">
    <location>
        <position position="1"/>
    </location>
</feature>
<protein>
    <submittedName>
        <fullName evidence="9">FtsX-like permease family protein</fullName>
    </submittedName>
</protein>
<evidence type="ECO:0000256" key="7">
    <source>
        <dbReference type="SAM" id="Phobius"/>
    </source>
</evidence>
<comment type="caution">
    <text evidence="9">The sequence shown here is derived from an EMBL/GenBank/DDBJ whole genome shotgun (WGS) entry which is preliminary data.</text>
</comment>
<dbReference type="InterPro" id="IPR050250">
    <property type="entry name" value="Macrolide_Exporter_MacB"/>
</dbReference>
<evidence type="ECO:0000256" key="5">
    <source>
        <dbReference type="ARBA" id="ARBA00023136"/>
    </source>
</evidence>
<dbReference type="PANTHER" id="PTHR30572:SF4">
    <property type="entry name" value="ABC TRANSPORTER PERMEASE YTRF"/>
    <property type="match status" value="1"/>
</dbReference>
<accession>A0A7V8SV90</accession>
<dbReference type="GO" id="GO:0022857">
    <property type="term" value="F:transmembrane transporter activity"/>
    <property type="evidence" value="ECO:0007669"/>
    <property type="project" value="TreeGrafter"/>
</dbReference>
<evidence type="ECO:0000313" key="9">
    <source>
        <dbReference type="EMBL" id="MBA0083668.1"/>
    </source>
</evidence>
<dbReference type="InterPro" id="IPR003838">
    <property type="entry name" value="ABC3_permease_C"/>
</dbReference>
<dbReference type="Pfam" id="PF02687">
    <property type="entry name" value="FtsX"/>
    <property type="match status" value="1"/>
</dbReference>
<keyword evidence="4 7" id="KW-1133">Transmembrane helix</keyword>
<dbReference type="AlphaFoldDB" id="A0A7V8SV90"/>
<sequence length="197" mass="21001">PEVYPSGSDGFHLAGTLVIRAVGNVHAHEADIVATAKQMVKKMDPDQPVTDISTMEDVLRDSLSDYRAYALVLGVFAGIAVVLAAIGVYGVLSSFVNRRMREMGIRYALGAQRGDMLMLVGKLGVGLAGLGLAVGAGLALALARYMSEHFSLYHLKPTDPATYAAVGILFLSLALLACYVPTRRAANVDPMTILRHE</sequence>
<evidence type="ECO:0000256" key="2">
    <source>
        <dbReference type="ARBA" id="ARBA00022475"/>
    </source>
</evidence>
<keyword evidence="2" id="KW-1003">Cell membrane</keyword>
<evidence type="ECO:0000256" key="1">
    <source>
        <dbReference type="ARBA" id="ARBA00004651"/>
    </source>
</evidence>
<dbReference type="EMBL" id="JACDQQ010000163">
    <property type="protein sequence ID" value="MBA0083668.1"/>
    <property type="molecule type" value="Genomic_DNA"/>
</dbReference>
<feature type="transmembrane region" description="Helical" evidence="7">
    <location>
        <begin position="163"/>
        <end position="182"/>
    </location>
</feature>
<dbReference type="GO" id="GO:0005886">
    <property type="term" value="C:plasma membrane"/>
    <property type="evidence" value="ECO:0007669"/>
    <property type="project" value="UniProtKB-SubCell"/>
</dbReference>
<proteinExistence type="inferred from homology"/>
<reference evidence="9" key="1">
    <citation type="submission" date="2020-06" db="EMBL/GenBank/DDBJ databases">
        <title>Legume-microbial interactions unlock mineral nutrients during tropical forest succession.</title>
        <authorList>
            <person name="Epihov D.Z."/>
        </authorList>
    </citation>
    <scope>NUCLEOTIDE SEQUENCE [LARGE SCALE GENOMIC DNA]</scope>
    <source>
        <strain evidence="9">Pan2503</strain>
    </source>
</reference>
<comment type="similarity">
    <text evidence="6">Belongs to the ABC-4 integral membrane protein family.</text>
</comment>
<keyword evidence="10" id="KW-1185">Reference proteome</keyword>
<comment type="subcellular location">
    <subcellularLocation>
        <location evidence="1">Cell membrane</location>
        <topology evidence="1">Multi-pass membrane protein</topology>
    </subcellularLocation>
</comment>
<feature type="transmembrane region" description="Helical" evidence="7">
    <location>
        <begin position="68"/>
        <end position="96"/>
    </location>
</feature>
<dbReference type="Proteomes" id="UP000567293">
    <property type="component" value="Unassembled WGS sequence"/>
</dbReference>
<name>A0A7V8SV90_9BACT</name>
<evidence type="ECO:0000256" key="6">
    <source>
        <dbReference type="ARBA" id="ARBA00038076"/>
    </source>
</evidence>
<keyword evidence="5 7" id="KW-0472">Membrane</keyword>
<keyword evidence="3 7" id="KW-0812">Transmembrane</keyword>
<evidence type="ECO:0000256" key="4">
    <source>
        <dbReference type="ARBA" id="ARBA00022989"/>
    </source>
</evidence>
<feature type="transmembrane region" description="Helical" evidence="7">
    <location>
        <begin position="117"/>
        <end position="143"/>
    </location>
</feature>
<evidence type="ECO:0000259" key="8">
    <source>
        <dbReference type="Pfam" id="PF02687"/>
    </source>
</evidence>
<feature type="domain" description="ABC3 transporter permease C-terminal" evidence="8">
    <location>
        <begin position="75"/>
        <end position="190"/>
    </location>
</feature>
<evidence type="ECO:0000256" key="3">
    <source>
        <dbReference type="ARBA" id="ARBA00022692"/>
    </source>
</evidence>
<evidence type="ECO:0000313" key="10">
    <source>
        <dbReference type="Proteomes" id="UP000567293"/>
    </source>
</evidence>
<gene>
    <name evidence="9" type="ORF">HRJ53_01600</name>
</gene>